<evidence type="ECO:0000313" key="3">
    <source>
        <dbReference type="Proteomes" id="UP000707451"/>
    </source>
</evidence>
<keyword evidence="3" id="KW-1185">Reference proteome</keyword>
<sequence>MLPDSEILTANARFQALMDRVATLEQIVQTVTPLQAKVTELEETVQKYRDMLDFILSNEDFFTSLTVNLNPRLLSLESNVQKMTSQLPPITRAELGKLFYDHKTDVTNTVSAIFQSTTPHSSNSSPSRPKVAPPAVFSGKREDWKGFQAQLELFFVANETLYPNDHDRIVLAISRLGDTAAFKYMQRYVPSFKLPVEERPACISNLDQFFALMSKNFGVSNAHVLAETQLRQLRRHPCSAPPTIDYSIKISVNTY</sequence>
<feature type="region of interest" description="Disordered" evidence="1">
    <location>
        <begin position="116"/>
        <end position="135"/>
    </location>
</feature>
<organism evidence="2 3">
    <name type="scientific">Linnemannia hyalina</name>
    <dbReference type="NCBI Taxonomy" id="64524"/>
    <lineage>
        <taxon>Eukaryota</taxon>
        <taxon>Fungi</taxon>
        <taxon>Fungi incertae sedis</taxon>
        <taxon>Mucoromycota</taxon>
        <taxon>Mortierellomycotina</taxon>
        <taxon>Mortierellomycetes</taxon>
        <taxon>Mortierellales</taxon>
        <taxon>Mortierellaceae</taxon>
        <taxon>Linnemannia</taxon>
    </lineage>
</organism>
<reference evidence="2" key="1">
    <citation type="submission" date="2021-06" db="EMBL/GenBank/DDBJ databases">
        <title>Genome Sequence of Mortierella hyaline Strain SCG-10, a Cold-Adapted, Nitrate-Reducing Fungus Isolated from Soil in Minnesota, USA.</title>
        <authorList>
            <person name="Aldossari N."/>
        </authorList>
    </citation>
    <scope>NUCLEOTIDE SEQUENCE</scope>
    <source>
        <strain evidence="2">SCG-10</strain>
    </source>
</reference>
<evidence type="ECO:0008006" key="4">
    <source>
        <dbReference type="Google" id="ProtNLM"/>
    </source>
</evidence>
<dbReference type="AlphaFoldDB" id="A0A9P8BMB3"/>
<evidence type="ECO:0000313" key="2">
    <source>
        <dbReference type="EMBL" id="KAG9061015.1"/>
    </source>
</evidence>
<gene>
    <name evidence="2" type="ORF">KI688_007644</name>
</gene>
<accession>A0A9P8BMB3</accession>
<evidence type="ECO:0000256" key="1">
    <source>
        <dbReference type="SAM" id="MobiDB-lite"/>
    </source>
</evidence>
<comment type="caution">
    <text evidence="2">The sequence shown here is derived from an EMBL/GenBank/DDBJ whole genome shotgun (WGS) entry which is preliminary data.</text>
</comment>
<proteinExistence type="predicted"/>
<feature type="compositionally biased region" description="Low complexity" evidence="1">
    <location>
        <begin position="116"/>
        <end position="127"/>
    </location>
</feature>
<dbReference type="OrthoDB" id="2425918at2759"/>
<dbReference type="EMBL" id="JAHRHY010000026">
    <property type="protein sequence ID" value="KAG9061015.1"/>
    <property type="molecule type" value="Genomic_DNA"/>
</dbReference>
<name>A0A9P8BMB3_9FUNG</name>
<dbReference type="Proteomes" id="UP000707451">
    <property type="component" value="Unassembled WGS sequence"/>
</dbReference>
<protein>
    <recommendedName>
        <fullName evidence="4">Retrotransposon gag domain-containing protein</fullName>
    </recommendedName>
</protein>